<keyword evidence="7" id="KW-0238">DNA-binding</keyword>
<dbReference type="GO" id="GO:0043565">
    <property type="term" value="F:sequence-specific DNA binding"/>
    <property type="evidence" value="ECO:0007669"/>
    <property type="project" value="InterPro"/>
</dbReference>
<sequence>MLKLIIADDERMIRESISSLIDWSSLGIELIGTCRDGIEAYNMILDESPDIVMTDIRMPGLSGLELIERISQTDMDTQFILLSGFGEFEYAKQAMKYRVHHYLLKPCNEAQIMESMRDVIQEYYHRQAFQDLKERQKALTANLHHSILANIINEQIFLPEPAESSWNAYSGFMDFYNTGYEMCFLHYLEEDYFISVLSCIYDYMAEHAPGIELYSIYVKNSLILFFEGYQVSYDKFDTFMHSLNPNAQSVELDYKRYTFSSLGKLLETMITKIKRYGIIYFMNGLQPVPTCNYKNLISEIEDLSTLLIEANGSELKSHLEELTAILNDISNPDFLKQAGSRILIKFATESNYLSSVDTTEYLMDLNQQTEIGAVRTLLCEKLIEILKEPSNHSQRYSPFIEKVMQYVEEHLDNPNLTLKSIAENYLFMNVDYVSKRFSKETKQKFSNYITILRIQKAKQLLAEGHTEQIQWIAQQVGCGNNPQYFSQIFKKNTGMTPSAYAKKLNGGE</sequence>
<evidence type="ECO:0000256" key="8">
    <source>
        <dbReference type="ARBA" id="ARBA00023163"/>
    </source>
</evidence>
<protein>
    <recommendedName>
        <fullName evidence="2">Stage 0 sporulation protein A homolog</fullName>
    </recommendedName>
</protein>
<dbReference type="OrthoDB" id="9794370at2"/>
<proteinExistence type="predicted"/>
<feature type="modified residue" description="4-aspartylphosphate" evidence="10">
    <location>
        <position position="55"/>
    </location>
</feature>
<dbReference type="SMART" id="SM00342">
    <property type="entry name" value="HTH_ARAC"/>
    <property type="match status" value="1"/>
</dbReference>
<keyword evidence="3" id="KW-0963">Cytoplasm</keyword>
<dbReference type="InterPro" id="IPR051552">
    <property type="entry name" value="HptR"/>
</dbReference>
<dbReference type="Pfam" id="PF00072">
    <property type="entry name" value="Response_reg"/>
    <property type="match status" value="1"/>
</dbReference>
<dbReference type="GO" id="GO:0003700">
    <property type="term" value="F:DNA-binding transcription factor activity"/>
    <property type="evidence" value="ECO:0007669"/>
    <property type="project" value="InterPro"/>
</dbReference>
<dbReference type="CDD" id="cd17536">
    <property type="entry name" value="REC_YesN-like"/>
    <property type="match status" value="1"/>
</dbReference>
<dbReference type="GO" id="GO:0000160">
    <property type="term" value="P:phosphorelay signal transduction system"/>
    <property type="evidence" value="ECO:0007669"/>
    <property type="project" value="UniProtKB-KW"/>
</dbReference>
<comment type="function">
    <text evidence="9">May play the central regulatory role in sporulation. It may be an element of the effector pathway responsible for the activation of sporulation genes in response to nutritional stress. Spo0A may act in concert with spo0H (a sigma factor) to control the expression of some genes that are critical to the sporulation process.</text>
</comment>
<gene>
    <name evidence="13" type="ORF">IO98_11820</name>
</gene>
<comment type="caution">
    <text evidence="13">The sequence shown here is derived from an EMBL/GenBank/DDBJ whole genome shotgun (WGS) entry which is preliminary data.</text>
</comment>
<evidence type="ECO:0000256" key="7">
    <source>
        <dbReference type="ARBA" id="ARBA00023125"/>
    </source>
</evidence>
<dbReference type="InterPro" id="IPR009057">
    <property type="entry name" value="Homeodomain-like_sf"/>
</dbReference>
<dbReference type="EMBL" id="JPME01000013">
    <property type="protein sequence ID" value="KEZ90159.1"/>
    <property type="molecule type" value="Genomic_DNA"/>
</dbReference>
<evidence type="ECO:0000259" key="11">
    <source>
        <dbReference type="PROSITE" id="PS01124"/>
    </source>
</evidence>
<dbReference type="PROSITE" id="PS50110">
    <property type="entry name" value="RESPONSE_REGULATORY"/>
    <property type="match status" value="1"/>
</dbReference>
<dbReference type="Proteomes" id="UP000028525">
    <property type="component" value="Unassembled WGS sequence"/>
</dbReference>
<keyword evidence="6" id="KW-0805">Transcription regulation</keyword>
<dbReference type="PANTHER" id="PTHR42713:SF3">
    <property type="entry name" value="TRANSCRIPTIONAL REGULATORY PROTEIN HPTR"/>
    <property type="match status" value="1"/>
</dbReference>
<reference evidence="13 14" key="1">
    <citation type="submission" date="2014-07" db="EMBL/GenBank/DDBJ databases">
        <title>Draft genome of Clostridium celerecrescens 152B isolated from sediments associated with methane hydrate from Krishna Godavari basin.</title>
        <authorList>
            <person name="Honkalas V.S."/>
            <person name="Dabir A.P."/>
            <person name="Arora P."/>
            <person name="Dhakephalkar P.K."/>
        </authorList>
    </citation>
    <scope>NUCLEOTIDE SEQUENCE [LARGE SCALE GENOMIC DNA]</scope>
    <source>
        <strain evidence="13 14">152B</strain>
    </source>
</reference>
<keyword evidence="14" id="KW-1185">Reference proteome</keyword>
<keyword evidence="5" id="KW-0902">Two-component regulatory system</keyword>
<dbReference type="SUPFAM" id="SSF52172">
    <property type="entry name" value="CheY-like"/>
    <property type="match status" value="1"/>
</dbReference>
<organism evidence="13 14">
    <name type="scientific">Lacrimispora celerecrescens</name>
    <dbReference type="NCBI Taxonomy" id="29354"/>
    <lineage>
        <taxon>Bacteria</taxon>
        <taxon>Bacillati</taxon>
        <taxon>Bacillota</taxon>
        <taxon>Clostridia</taxon>
        <taxon>Lachnospirales</taxon>
        <taxon>Lachnospiraceae</taxon>
        <taxon>Lacrimispora</taxon>
    </lineage>
</organism>
<dbReference type="Gene3D" id="1.10.10.60">
    <property type="entry name" value="Homeodomain-like"/>
    <property type="match status" value="2"/>
</dbReference>
<dbReference type="RefSeq" id="WP_038281144.1">
    <property type="nucleotide sequence ID" value="NZ_JPME01000013.1"/>
</dbReference>
<evidence type="ECO:0000259" key="12">
    <source>
        <dbReference type="PROSITE" id="PS50110"/>
    </source>
</evidence>
<feature type="domain" description="HTH araC/xylS-type" evidence="11">
    <location>
        <begin position="401"/>
        <end position="503"/>
    </location>
</feature>
<evidence type="ECO:0000256" key="4">
    <source>
        <dbReference type="ARBA" id="ARBA00022553"/>
    </source>
</evidence>
<accession>A0A084JMH5</accession>
<dbReference type="Pfam" id="PF12833">
    <property type="entry name" value="HTH_18"/>
    <property type="match status" value="1"/>
</dbReference>
<evidence type="ECO:0000256" key="6">
    <source>
        <dbReference type="ARBA" id="ARBA00023015"/>
    </source>
</evidence>
<evidence type="ECO:0000313" key="14">
    <source>
        <dbReference type="Proteomes" id="UP000028525"/>
    </source>
</evidence>
<dbReference type="SUPFAM" id="SSF46689">
    <property type="entry name" value="Homeodomain-like"/>
    <property type="match status" value="1"/>
</dbReference>
<dbReference type="STRING" id="29354.IO98_11820"/>
<dbReference type="InterPro" id="IPR018060">
    <property type="entry name" value="HTH_AraC"/>
</dbReference>
<name>A0A084JMH5_9FIRM</name>
<dbReference type="SMART" id="SM00448">
    <property type="entry name" value="REC"/>
    <property type="match status" value="1"/>
</dbReference>
<evidence type="ECO:0000256" key="10">
    <source>
        <dbReference type="PROSITE-ProRule" id="PRU00169"/>
    </source>
</evidence>
<dbReference type="PROSITE" id="PS01124">
    <property type="entry name" value="HTH_ARAC_FAMILY_2"/>
    <property type="match status" value="1"/>
</dbReference>
<feature type="domain" description="Response regulatory" evidence="12">
    <location>
        <begin position="3"/>
        <end position="120"/>
    </location>
</feature>
<evidence type="ECO:0000256" key="3">
    <source>
        <dbReference type="ARBA" id="ARBA00022490"/>
    </source>
</evidence>
<evidence type="ECO:0000313" key="13">
    <source>
        <dbReference type="EMBL" id="KEZ90159.1"/>
    </source>
</evidence>
<dbReference type="InterPro" id="IPR001789">
    <property type="entry name" value="Sig_transdc_resp-reg_receiver"/>
</dbReference>
<keyword evidence="4 10" id="KW-0597">Phosphoprotein</keyword>
<comment type="subcellular location">
    <subcellularLocation>
        <location evidence="1">Cytoplasm</location>
    </subcellularLocation>
</comment>
<evidence type="ECO:0000256" key="9">
    <source>
        <dbReference type="ARBA" id="ARBA00024867"/>
    </source>
</evidence>
<evidence type="ECO:0000256" key="1">
    <source>
        <dbReference type="ARBA" id="ARBA00004496"/>
    </source>
</evidence>
<evidence type="ECO:0000256" key="2">
    <source>
        <dbReference type="ARBA" id="ARBA00018672"/>
    </source>
</evidence>
<dbReference type="PANTHER" id="PTHR42713">
    <property type="entry name" value="HISTIDINE KINASE-RELATED"/>
    <property type="match status" value="1"/>
</dbReference>
<evidence type="ECO:0000256" key="5">
    <source>
        <dbReference type="ARBA" id="ARBA00023012"/>
    </source>
</evidence>
<dbReference type="AlphaFoldDB" id="A0A084JMH5"/>
<dbReference type="GO" id="GO:0005737">
    <property type="term" value="C:cytoplasm"/>
    <property type="evidence" value="ECO:0007669"/>
    <property type="project" value="UniProtKB-SubCell"/>
</dbReference>
<keyword evidence="8" id="KW-0804">Transcription</keyword>
<dbReference type="InterPro" id="IPR011006">
    <property type="entry name" value="CheY-like_superfamily"/>
</dbReference>
<dbReference type="Gene3D" id="3.40.50.2300">
    <property type="match status" value="1"/>
</dbReference>